<accession>A0A2T7NGA4</accession>
<evidence type="ECO:0000313" key="2">
    <source>
        <dbReference type="Proteomes" id="UP000245119"/>
    </source>
</evidence>
<reference evidence="1 2" key="1">
    <citation type="submission" date="2018-04" db="EMBL/GenBank/DDBJ databases">
        <title>The genome of golden apple snail Pomacea canaliculata provides insight into stress tolerance and invasive adaptation.</title>
        <authorList>
            <person name="Liu C."/>
            <person name="Liu B."/>
            <person name="Ren Y."/>
            <person name="Zhang Y."/>
            <person name="Wang H."/>
            <person name="Li S."/>
            <person name="Jiang F."/>
            <person name="Yin L."/>
            <person name="Zhang G."/>
            <person name="Qian W."/>
            <person name="Fan W."/>
        </authorList>
    </citation>
    <scope>NUCLEOTIDE SEQUENCE [LARGE SCALE GENOMIC DNA]</scope>
    <source>
        <strain evidence="1">SZHN2017</strain>
        <tissue evidence="1">Muscle</tissue>
    </source>
</reference>
<proteinExistence type="predicted"/>
<comment type="caution">
    <text evidence="1">The sequence shown here is derived from an EMBL/GenBank/DDBJ whole genome shotgun (WGS) entry which is preliminary data.</text>
</comment>
<keyword evidence="2" id="KW-1185">Reference proteome</keyword>
<dbReference type="Proteomes" id="UP000245119">
    <property type="component" value="Linkage Group LG13"/>
</dbReference>
<name>A0A2T7NGA4_POMCA</name>
<protein>
    <submittedName>
        <fullName evidence="1">Uncharacterized protein</fullName>
    </submittedName>
</protein>
<dbReference type="AlphaFoldDB" id="A0A2T7NGA4"/>
<sequence length="170" mass="19144">MLERGLIGSAGERMATISFSVMRFTLLQLKARLRRRLDHHKCSALGSHHPPQHSPLPSSSCGCLAARDAGRQEATSHPVFWQGHEDRCTRDGWHFSRLEAVMQEGQTKDGEVVTGREGRRERKAVEAVRRKIQSSLTPNLMLPPWQHALRCVFISEGKLVREEMGQRVGG</sequence>
<dbReference type="EMBL" id="PZQS01000013">
    <property type="protein sequence ID" value="PVD20190.1"/>
    <property type="molecule type" value="Genomic_DNA"/>
</dbReference>
<gene>
    <name evidence="1" type="ORF">C0Q70_20686</name>
</gene>
<organism evidence="1 2">
    <name type="scientific">Pomacea canaliculata</name>
    <name type="common">Golden apple snail</name>
    <dbReference type="NCBI Taxonomy" id="400727"/>
    <lineage>
        <taxon>Eukaryota</taxon>
        <taxon>Metazoa</taxon>
        <taxon>Spiralia</taxon>
        <taxon>Lophotrochozoa</taxon>
        <taxon>Mollusca</taxon>
        <taxon>Gastropoda</taxon>
        <taxon>Caenogastropoda</taxon>
        <taxon>Architaenioglossa</taxon>
        <taxon>Ampullarioidea</taxon>
        <taxon>Ampullariidae</taxon>
        <taxon>Pomacea</taxon>
    </lineage>
</organism>
<evidence type="ECO:0000313" key="1">
    <source>
        <dbReference type="EMBL" id="PVD20190.1"/>
    </source>
</evidence>